<accession>A0AAN6RY41</accession>
<sequence>MTATCPEAVSPAHSPKPAGRTLRERKEPSSYKEPSGGGGSSKPKQHRLMSVKVPKIPPRCCQPSPSMFGPEAAKQLFPFLTRLCHPHLKLYATQTSAIAFAQKATSMESRDSLSATSLDTGARRPIRRRAASLSDLTQHMSKRPWLDVPPPFRCAMRTSIPRNRPIHDRITDDAYRRRVLAELQEKSMQATPRGSHDEGTDQLVRKLLERVEQPNTDSSWGAVEALFCNGDEAARLVEPDSPGDAPIITQDQQQFRWSEDNRTIVQFLRRMGTLDKSVPVQIPSRKSGI</sequence>
<dbReference type="AlphaFoldDB" id="A0AAN6RY41"/>
<feature type="region of interest" description="Disordered" evidence="1">
    <location>
        <begin position="1"/>
        <end position="46"/>
    </location>
</feature>
<comment type="caution">
    <text evidence="2">The sequence shown here is derived from an EMBL/GenBank/DDBJ whole genome shotgun (WGS) entry which is preliminary data.</text>
</comment>
<dbReference type="EMBL" id="MU854021">
    <property type="protein sequence ID" value="KAK3934157.1"/>
    <property type="molecule type" value="Genomic_DNA"/>
</dbReference>
<dbReference type="Proteomes" id="UP001303473">
    <property type="component" value="Unassembled WGS sequence"/>
</dbReference>
<reference evidence="3" key="1">
    <citation type="journal article" date="2023" name="Mol. Phylogenet. Evol.">
        <title>Genome-scale phylogeny and comparative genomics of the fungal order Sordariales.</title>
        <authorList>
            <person name="Hensen N."/>
            <person name="Bonometti L."/>
            <person name="Westerberg I."/>
            <person name="Brannstrom I.O."/>
            <person name="Guillou S."/>
            <person name="Cros-Aarteil S."/>
            <person name="Calhoun S."/>
            <person name="Haridas S."/>
            <person name="Kuo A."/>
            <person name="Mondo S."/>
            <person name="Pangilinan J."/>
            <person name="Riley R."/>
            <person name="LaButti K."/>
            <person name="Andreopoulos B."/>
            <person name="Lipzen A."/>
            <person name="Chen C."/>
            <person name="Yan M."/>
            <person name="Daum C."/>
            <person name="Ng V."/>
            <person name="Clum A."/>
            <person name="Steindorff A."/>
            <person name="Ohm R.A."/>
            <person name="Martin F."/>
            <person name="Silar P."/>
            <person name="Natvig D.O."/>
            <person name="Lalanne C."/>
            <person name="Gautier V."/>
            <person name="Ament-Velasquez S.L."/>
            <person name="Kruys A."/>
            <person name="Hutchinson M.I."/>
            <person name="Powell A.J."/>
            <person name="Barry K."/>
            <person name="Miller A.N."/>
            <person name="Grigoriev I.V."/>
            <person name="Debuchy R."/>
            <person name="Gladieux P."/>
            <person name="Hiltunen Thoren M."/>
            <person name="Johannesson H."/>
        </authorList>
    </citation>
    <scope>NUCLEOTIDE SEQUENCE [LARGE SCALE GENOMIC DNA]</scope>
    <source>
        <strain evidence="3">CBS 340.73</strain>
    </source>
</reference>
<evidence type="ECO:0000256" key="1">
    <source>
        <dbReference type="SAM" id="MobiDB-lite"/>
    </source>
</evidence>
<keyword evidence="3" id="KW-1185">Reference proteome</keyword>
<organism evidence="2 3">
    <name type="scientific">Diplogelasinospora grovesii</name>
    <dbReference type="NCBI Taxonomy" id="303347"/>
    <lineage>
        <taxon>Eukaryota</taxon>
        <taxon>Fungi</taxon>
        <taxon>Dikarya</taxon>
        <taxon>Ascomycota</taxon>
        <taxon>Pezizomycotina</taxon>
        <taxon>Sordariomycetes</taxon>
        <taxon>Sordariomycetidae</taxon>
        <taxon>Sordariales</taxon>
        <taxon>Diplogelasinosporaceae</taxon>
        <taxon>Diplogelasinospora</taxon>
    </lineage>
</organism>
<gene>
    <name evidence="2" type="ORF">QBC46DRAFT_274376</name>
</gene>
<feature type="compositionally biased region" description="Basic and acidic residues" evidence="1">
    <location>
        <begin position="21"/>
        <end position="30"/>
    </location>
</feature>
<proteinExistence type="predicted"/>
<evidence type="ECO:0000313" key="3">
    <source>
        <dbReference type="Proteomes" id="UP001303473"/>
    </source>
</evidence>
<name>A0AAN6RY41_9PEZI</name>
<protein>
    <submittedName>
        <fullName evidence="2">Uncharacterized protein</fullName>
    </submittedName>
</protein>
<evidence type="ECO:0000313" key="2">
    <source>
        <dbReference type="EMBL" id="KAK3934157.1"/>
    </source>
</evidence>